<keyword evidence="3" id="KW-1185">Reference proteome</keyword>
<organism evidence="2 3">
    <name type="scientific">Psychromarinibacter sediminicola</name>
    <dbReference type="NCBI Taxonomy" id="3033385"/>
    <lineage>
        <taxon>Bacteria</taxon>
        <taxon>Pseudomonadati</taxon>
        <taxon>Pseudomonadota</taxon>
        <taxon>Alphaproteobacteria</taxon>
        <taxon>Rhodobacterales</taxon>
        <taxon>Paracoccaceae</taxon>
        <taxon>Psychromarinibacter</taxon>
    </lineage>
</organism>
<keyword evidence="1" id="KW-0732">Signal</keyword>
<feature type="chain" id="PRO_5042052948" evidence="1">
    <location>
        <begin position="19"/>
        <end position="113"/>
    </location>
</feature>
<dbReference type="EMBL" id="JARGYC010000003">
    <property type="protein sequence ID" value="MDF0599519.1"/>
    <property type="molecule type" value="Genomic_DNA"/>
</dbReference>
<accession>A0AAE3NPY3</accession>
<protein>
    <submittedName>
        <fullName evidence="2">Uncharacterized protein</fullName>
    </submittedName>
</protein>
<proteinExistence type="predicted"/>
<sequence length="113" mass="12000">MKRIVAACLALAAAPALAQETFVCNGDAPGWTLTLGADTAAFHLAYATEMQVRHETAAEGRAWPRAFTLIGDRDTAILLIERAPCGDAPYRARVFTQRGQTPILLAGCCEAAP</sequence>
<dbReference type="AlphaFoldDB" id="A0AAE3NPY3"/>
<evidence type="ECO:0000256" key="1">
    <source>
        <dbReference type="SAM" id="SignalP"/>
    </source>
</evidence>
<evidence type="ECO:0000313" key="2">
    <source>
        <dbReference type="EMBL" id="MDF0599519.1"/>
    </source>
</evidence>
<gene>
    <name evidence="2" type="ORF">P1J78_02135</name>
</gene>
<evidence type="ECO:0000313" key="3">
    <source>
        <dbReference type="Proteomes" id="UP001220964"/>
    </source>
</evidence>
<dbReference type="RefSeq" id="WP_275565662.1">
    <property type="nucleotide sequence ID" value="NZ_JARGYC010000003.1"/>
</dbReference>
<comment type="caution">
    <text evidence="2">The sequence shown here is derived from an EMBL/GenBank/DDBJ whole genome shotgun (WGS) entry which is preliminary data.</text>
</comment>
<name>A0AAE3NPY3_9RHOB</name>
<reference evidence="2" key="1">
    <citation type="submission" date="2023-03" db="EMBL/GenBank/DDBJ databases">
        <title>Multiphase analysis and comparison of six strains from genera Psychromarinibacter, Lutimaribacter, and Maritimibacter, including a novel species: Psychromarinibacter sediminicola sp. nov.</title>
        <authorList>
            <person name="Wang Y.-H."/>
            <person name="Ye M.-Q."/>
            <person name="Du Z.-J."/>
        </authorList>
    </citation>
    <scope>NUCLEOTIDE SEQUENCE</scope>
    <source>
        <strain evidence="2">C21-152</strain>
    </source>
</reference>
<dbReference type="Proteomes" id="UP001220964">
    <property type="component" value="Unassembled WGS sequence"/>
</dbReference>
<feature type="signal peptide" evidence="1">
    <location>
        <begin position="1"/>
        <end position="18"/>
    </location>
</feature>